<feature type="compositionally biased region" description="Basic and acidic residues" evidence="1">
    <location>
        <begin position="93"/>
        <end position="104"/>
    </location>
</feature>
<dbReference type="InterPro" id="IPR022024">
    <property type="entry name" value="DUF3602"/>
</dbReference>
<evidence type="ECO:0000313" key="3">
    <source>
        <dbReference type="Proteomes" id="UP000015530"/>
    </source>
</evidence>
<sequence>MTAEVSHGRGGAGNINPDDTQYVDGEVVRTGPVGSQGHGAYSAGRGGTQHTRFLISIPPAPCGIGAMSSRSRPSPHRLCAGNIGDAGSAPAPRSDKDLVPEEAYRPSTENQDYHGGRGGAGNAHKSIDHEKKAAAQARADGTAGVSVADKLKAKILAPFHKK</sequence>
<evidence type="ECO:0000313" key="2">
    <source>
        <dbReference type="EMBL" id="EQB43787.1"/>
    </source>
</evidence>
<organism evidence="2 3">
    <name type="scientific">Colletotrichum gloeosporioides (strain Cg-14)</name>
    <name type="common">Anthracnose fungus</name>
    <name type="synonym">Glomerella cingulata</name>
    <dbReference type="NCBI Taxonomy" id="1237896"/>
    <lineage>
        <taxon>Eukaryota</taxon>
        <taxon>Fungi</taxon>
        <taxon>Dikarya</taxon>
        <taxon>Ascomycota</taxon>
        <taxon>Pezizomycotina</taxon>
        <taxon>Sordariomycetes</taxon>
        <taxon>Hypocreomycetidae</taxon>
        <taxon>Glomerellales</taxon>
        <taxon>Glomerellaceae</taxon>
        <taxon>Colletotrichum</taxon>
        <taxon>Colletotrichum gloeosporioides species complex</taxon>
    </lineage>
</organism>
<comment type="caution">
    <text evidence="2">The sequence shown here is derived from an EMBL/GenBank/DDBJ whole genome shotgun (WGS) entry which is preliminary data.</text>
</comment>
<reference evidence="3" key="1">
    <citation type="journal article" date="2013" name="Mol. Plant Microbe Interact.">
        <title>Global aspects of pacC regulation of pathogenicity genes in Colletotrichum gloeosporioides as revealed by transcriptome analysis.</title>
        <authorList>
            <person name="Alkan N."/>
            <person name="Meng X."/>
            <person name="Friedlander G."/>
            <person name="Reuveni E."/>
            <person name="Sukno S."/>
            <person name="Sherman A."/>
            <person name="Thon M."/>
            <person name="Fluhr R."/>
            <person name="Prusky D."/>
        </authorList>
    </citation>
    <scope>NUCLEOTIDE SEQUENCE [LARGE SCALE GENOMIC DNA]</scope>
    <source>
        <strain evidence="3">Cg-14</strain>
    </source>
</reference>
<dbReference type="EMBL" id="AMYD01004166">
    <property type="protein sequence ID" value="EQB43787.1"/>
    <property type="molecule type" value="Genomic_DNA"/>
</dbReference>
<dbReference type="Pfam" id="PF12223">
    <property type="entry name" value="DUF3602"/>
    <property type="match status" value="2"/>
</dbReference>
<dbReference type="OrthoDB" id="2537432at2759"/>
<feature type="compositionally biased region" description="Low complexity" evidence="1">
    <location>
        <begin position="134"/>
        <end position="143"/>
    </location>
</feature>
<dbReference type="Proteomes" id="UP000015530">
    <property type="component" value="Unassembled WGS sequence"/>
</dbReference>
<dbReference type="PANTHER" id="PTHR34693:SF1">
    <property type="entry name" value="PROTEIN PAR32"/>
    <property type="match status" value="1"/>
</dbReference>
<name>T0JKT6_COLGC</name>
<accession>T0JKT6</accession>
<evidence type="ECO:0000256" key="1">
    <source>
        <dbReference type="SAM" id="MobiDB-lite"/>
    </source>
</evidence>
<dbReference type="InterPro" id="IPR053203">
    <property type="entry name" value="Cisplatin_resist-associated"/>
</dbReference>
<gene>
    <name evidence="2" type="ORF">CGLO_17517</name>
</gene>
<feature type="region of interest" description="Disordered" evidence="1">
    <location>
        <begin position="1"/>
        <end position="22"/>
    </location>
</feature>
<dbReference type="OMA" id="GQGNIGH"/>
<dbReference type="PANTHER" id="PTHR34693">
    <property type="entry name" value="PROTEIN PAR32"/>
    <property type="match status" value="1"/>
</dbReference>
<dbReference type="AlphaFoldDB" id="T0JKT6"/>
<feature type="region of interest" description="Disordered" evidence="1">
    <location>
        <begin position="65"/>
        <end position="145"/>
    </location>
</feature>
<dbReference type="HOGENOM" id="CLU_115686_0_0_1"/>
<protein>
    <submittedName>
        <fullName evidence="2">Uncharacterized protein</fullName>
    </submittedName>
</protein>
<proteinExistence type="predicted"/>